<gene>
    <name evidence="2" type="ORF">LX69_03032</name>
</gene>
<dbReference type="AlphaFoldDB" id="A0A2W7PQS8"/>
<name>A0A2W7PQS8_9BACT</name>
<protein>
    <submittedName>
        <fullName evidence="2">Exopolyphosphatase/guanosine-5'-triphosphate, 3'-diphosphate pyrophosphatase</fullName>
    </submittedName>
</protein>
<dbReference type="PANTHER" id="PTHR30005">
    <property type="entry name" value="EXOPOLYPHOSPHATASE"/>
    <property type="match status" value="1"/>
</dbReference>
<organism evidence="2 3">
    <name type="scientific">Breznakibacter xylanolyticus</name>
    <dbReference type="NCBI Taxonomy" id="990"/>
    <lineage>
        <taxon>Bacteria</taxon>
        <taxon>Pseudomonadati</taxon>
        <taxon>Bacteroidota</taxon>
        <taxon>Bacteroidia</taxon>
        <taxon>Marinilabiliales</taxon>
        <taxon>Marinilabiliaceae</taxon>
        <taxon>Breznakibacter</taxon>
    </lineage>
</organism>
<dbReference type="RefSeq" id="WP_111446842.1">
    <property type="nucleotide sequence ID" value="NZ_QKZK01000036.1"/>
</dbReference>
<dbReference type="GO" id="GO:0016462">
    <property type="term" value="F:pyrophosphatase activity"/>
    <property type="evidence" value="ECO:0007669"/>
    <property type="project" value="TreeGrafter"/>
</dbReference>
<dbReference type="PANTHER" id="PTHR30005:SF0">
    <property type="entry name" value="RETROGRADE REGULATION PROTEIN 2"/>
    <property type="match status" value="1"/>
</dbReference>
<dbReference type="OrthoDB" id="9814545at2"/>
<dbReference type="InterPro" id="IPR003695">
    <property type="entry name" value="Ppx_GppA_N"/>
</dbReference>
<dbReference type="EMBL" id="QKZK01000036">
    <property type="protein sequence ID" value="PZX11799.1"/>
    <property type="molecule type" value="Genomic_DNA"/>
</dbReference>
<reference evidence="2 3" key="1">
    <citation type="submission" date="2018-06" db="EMBL/GenBank/DDBJ databases">
        <title>Genomic Encyclopedia of Archaeal and Bacterial Type Strains, Phase II (KMG-II): from individual species to whole genera.</title>
        <authorList>
            <person name="Goeker M."/>
        </authorList>
    </citation>
    <scope>NUCLEOTIDE SEQUENCE [LARGE SCALE GENOMIC DNA]</scope>
    <source>
        <strain evidence="2 3">DSM 6779</strain>
    </source>
</reference>
<proteinExistence type="predicted"/>
<dbReference type="Gene3D" id="3.30.420.150">
    <property type="entry name" value="Exopolyphosphatase. Domain 2"/>
    <property type="match status" value="1"/>
</dbReference>
<comment type="caution">
    <text evidence="2">The sequence shown here is derived from an EMBL/GenBank/DDBJ whole genome shotgun (WGS) entry which is preliminary data.</text>
</comment>
<accession>A0A2W7PQS8</accession>
<evidence type="ECO:0000259" key="1">
    <source>
        <dbReference type="Pfam" id="PF02541"/>
    </source>
</evidence>
<evidence type="ECO:0000313" key="3">
    <source>
        <dbReference type="Proteomes" id="UP000249239"/>
    </source>
</evidence>
<dbReference type="CDD" id="cd24055">
    <property type="entry name" value="ASKHA_NBD_ChPPX-like"/>
    <property type="match status" value="1"/>
</dbReference>
<dbReference type="Gene3D" id="3.30.420.40">
    <property type="match status" value="1"/>
</dbReference>
<dbReference type="Proteomes" id="UP000249239">
    <property type="component" value="Unassembled WGS sequence"/>
</dbReference>
<dbReference type="Pfam" id="PF02541">
    <property type="entry name" value="Ppx-GppA"/>
    <property type="match status" value="1"/>
</dbReference>
<dbReference type="InterPro" id="IPR050273">
    <property type="entry name" value="GppA/Ppx_hydrolase"/>
</dbReference>
<keyword evidence="3" id="KW-1185">Reference proteome</keyword>
<dbReference type="SUPFAM" id="SSF53067">
    <property type="entry name" value="Actin-like ATPase domain"/>
    <property type="match status" value="2"/>
</dbReference>
<feature type="domain" description="Ppx/GppA phosphatase N-terminal" evidence="1">
    <location>
        <begin position="27"/>
        <end position="310"/>
    </location>
</feature>
<dbReference type="InterPro" id="IPR043129">
    <property type="entry name" value="ATPase_NBD"/>
</dbReference>
<evidence type="ECO:0000313" key="2">
    <source>
        <dbReference type="EMBL" id="PZX11799.1"/>
    </source>
</evidence>
<sequence>MNIAIIDLGTNTFNLLVAETTPEGSYVIRHESKCHAKLGKGGINHRTITPEAVQRGLDALRTHLATIARFEVNHANIHCFATAAIRSADNGNDFVNLVKQELGLTIRVIDGQTEAQLIFDGIKQVVPIADEKVMVLDIGGGSNEFIIANRDGVIWKHSFNLGVSKLFDKFSPNSPITQPEIDTIEAYFEQELQLLFDALQQHPVHTLIGSSGSFDTLAAMISAKYHPLLDVSKLLTYHISMTHFHEIHRRFLASTIEERAAMKRMDPHRVELIVLASMFIHFIVKRCDITQMWQCAYALKEGALLNIIHKSSVFNK</sequence>